<sequence length="131" mass="15447">LKLFREVTYTLATTQRFCWRNLHRPYVSRKPWAPDAVCILLKNQDRVYPTWRTDSRGQLDCRSQLLEVRFLPRALAVPNSLRCRNPWAPDAVCILQKNQDRVYHNVADRQPWPTRLSQPGSSEVPFPYRAP</sequence>
<name>A0A8S1HUT1_9PELO</name>
<keyword evidence="2" id="KW-1185">Reference proteome</keyword>
<feature type="non-terminal residue" evidence="1">
    <location>
        <position position="1"/>
    </location>
</feature>
<dbReference type="EMBL" id="CAJGYM010000334">
    <property type="protein sequence ID" value="CAD6200328.1"/>
    <property type="molecule type" value="Genomic_DNA"/>
</dbReference>
<comment type="caution">
    <text evidence="1">The sequence shown here is derived from an EMBL/GenBank/DDBJ whole genome shotgun (WGS) entry which is preliminary data.</text>
</comment>
<evidence type="ECO:0000313" key="2">
    <source>
        <dbReference type="Proteomes" id="UP000835052"/>
    </source>
</evidence>
<gene>
    <name evidence="1" type="ORF">CAUJ_LOCUS16225</name>
</gene>
<proteinExistence type="predicted"/>
<protein>
    <submittedName>
        <fullName evidence="1">Uncharacterized protein</fullName>
    </submittedName>
</protein>
<evidence type="ECO:0000313" key="1">
    <source>
        <dbReference type="EMBL" id="CAD6200328.1"/>
    </source>
</evidence>
<accession>A0A8S1HUT1</accession>
<dbReference type="AlphaFoldDB" id="A0A8S1HUT1"/>
<organism evidence="1 2">
    <name type="scientific">Caenorhabditis auriculariae</name>
    <dbReference type="NCBI Taxonomy" id="2777116"/>
    <lineage>
        <taxon>Eukaryota</taxon>
        <taxon>Metazoa</taxon>
        <taxon>Ecdysozoa</taxon>
        <taxon>Nematoda</taxon>
        <taxon>Chromadorea</taxon>
        <taxon>Rhabditida</taxon>
        <taxon>Rhabditina</taxon>
        <taxon>Rhabditomorpha</taxon>
        <taxon>Rhabditoidea</taxon>
        <taxon>Rhabditidae</taxon>
        <taxon>Peloderinae</taxon>
        <taxon>Caenorhabditis</taxon>
    </lineage>
</organism>
<reference evidence="1" key="1">
    <citation type="submission" date="2020-10" db="EMBL/GenBank/DDBJ databases">
        <authorList>
            <person name="Kikuchi T."/>
        </authorList>
    </citation>
    <scope>NUCLEOTIDE SEQUENCE</scope>
    <source>
        <strain evidence="1">NKZ352</strain>
    </source>
</reference>
<dbReference type="Proteomes" id="UP000835052">
    <property type="component" value="Unassembled WGS sequence"/>
</dbReference>